<accession>A0A9J7AX47</accession>
<dbReference type="RefSeq" id="WP_257770272.1">
    <property type="nucleotide sequence ID" value="NZ_CP102480.1"/>
</dbReference>
<name>A0A9J7AX47_9PROT</name>
<evidence type="ECO:0000313" key="2">
    <source>
        <dbReference type="Proteomes" id="UP001060336"/>
    </source>
</evidence>
<reference evidence="1" key="1">
    <citation type="submission" date="2022-08" db="EMBL/GenBank/DDBJ databases">
        <title>Nisaea acidiphila sp. nov., isolated from a marine algal debris and emended description of the genus Nisaea Urios et al. 2008.</title>
        <authorList>
            <person name="Kwon K."/>
        </authorList>
    </citation>
    <scope>NUCLEOTIDE SEQUENCE</scope>
    <source>
        <strain evidence="1">MEBiC11861</strain>
    </source>
</reference>
<dbReference type="AlphaFoldDB" id="A0A9J7AX47"/>
<gene>
    <name evidence="1" type="ORF">NUH88_04745</name>
</gene>
<dbReference type="Pfam" id="PF09523">
    <property type="entry name" value="DUF2390"/>
    <property type="match status" value="1"/>
</dbReference>
<sequence>MRTLENPFWSYSLSTYARENVAAECLSLQDREGLDVNLLLLCCWLGSRGTEMSAEDIRRAITAAGDWSLPVIGPIRAVRRHLKPLAEDEQIAAFRKQVAALELAAEQIQQAQLFAETRALAPGKTEPAIAAAANLRLYASLTKPGRHAEIQESLLKLLCAAFPDAMEVDIVSTLADPASE</sequence>
<dbReference type="KEGG" id="naci:NUH88_04745"/>
<proteinExistence type="predicted"/>
<dbReference type="NCBIfam" id="TIGR02444">
    <property type="entry name" value="TIGR02444 family protein"/>
    <property type="match status" value="1"/>
</dbReference>
<organism evidence="1 2">
    <name type="scientific">Nisaea acidiphila</name>
    <dbReference type="NCBI Taxonomy" id="1862145"/>
    <lineage>
        <taxon>Bacteria</taxon>
        <taxon>Pseudomonadati</taxon>
        <taxon>Pseudomonadota</taxon>
        <taxon>Alphaproteobacteria</taxon>
        <taxon>Rhodospirillales</taxon>
        <taxon>Thalassobaculaceae</taxon>
        <taxon>Nisaea</taxon>
    </lineage>
</organism>
<dbReference type="EMBL" id="CP102480">
    <property type="protein sequence ID" value="UUX51001.1"/>
    <property type="molecule type" value="Genomic_DNA"/>
</dbReference>
<protein>
    <submittedName>
        <fullName evidence="1">TIGR02444 family protein</fullName>
    </submittedName>
</protein>
<dbReference type="Proteomes" id="UP001060336">
    <property type="component" value="Chromosome"/>
</dbReference>
<evidence type="ECO:0000313" key="1">
    <source>
        <dbReference type="EMBL" id="UUX51001.1"/>
    </source>
</evidence>
<keyword evidence="2" id="KW-1185">Reference proteome</keyword>
<dbReference type="InterPro" id="IPR012659">
    <property type="entry name" value="CHP02444"/>
</dbReference>